<evidence type="ECO:0000313" key="2">
    <source>
        <dbReference type="Proteomes" id="UP001226577"/>
    </source>
</evidence>
<organism evidence="1 2">
    <name type="scientific">Pseudarthrobacter enclensis</name>
    <dbReference type="NCBI Taxonomy" id="993070"/>
    <lineage>
        <taxon>Bacteria</taxon>
        <taxon>Bacillati</taxon>
        <taxon>Actinomycetota</taxon>
        <taxon>Actinomycetes</taxon>
        <taxon>Micrococcales</taxon>
        <taxon>Micrococcaceae</taxon>
        <taxon>Pseudarthrobacter</taxon>
    </lineage>
</organism>
<gene>
    <name evidence="1" type="ORF">J2X98_000538</name>
</gene>
<dbReference type="EMBL" id="JAUSRE010000002">
    <property type="protein sequence ID" value="MDP9886968.1"/>
    <property type="molecule type" value="Genomic_DNA"/>
</dbReference>
<evidence type="ECO:0000313" key="1">
    <source>
        <dbReference type="EMBL" id="MDP9886968.1"/>
    </source>
</evidence>
<dbReference type="Proteomes" id="UP001226577">
    <property type="component" value="Unassembled WGS sequence"/>
</dbReference>
<protein>
    <submittedName>
        <fullName evidence="1">Uncharacterized protein</fullName>
    </submittedName>
</protein>
<name>A0ABT9RP07_9MICC</name>
<accession>A0ABT9RP07</accession>
<comment type="caution">
    <text evidence="1">The sequence shown here is derived from an EMBL/GenBank/DDBJ whole genome shotgun (WGS) entry which is preliminary data.</text>
</comment>
<proteinExistence type="predicted"/>
<dbReference type="RefSeq" id="WP_307303999.1">
    <property type="nucleotide sequence ID" value="NZ_JAUSRE010000002.1"/>
</dbReference>
<keyword evidence="2" id="KW-1185">Reference proteome</keyword>
<reference evidence="1 2" key="1">
    <citation type="submission" date="2023-07" db="EMBL/GenBank/DDBJ databases">
        <title>Sorghum-associated microbial communities from plants grown in Nebraska, USA.</title>
        <authorList>
            <person name="Schachtman D."/>
        </authorList>
    </citation>
    <scope>NUCLEOTIDE SEQUENCE [LARGE SCALE GENOMIC DNA]</scope>
    <source>
        <strain evidence="1 2">CC222</strain>
    </source>
</reference>
<sequence>MAIKLNDAALRHARQLIKDSRFARDARDDWSEHAPDTDQENAFIDKHGYAEYGTWHLGEDSDKTPETKGRYSFPFGDFRRLHRCAILAIESRAAQNNHDDIAKAAKSLLEELDKD</sequence>